<gene>
    <name evidence="2" type="ORF">GCM10025751_42410</name>
</gene>
<sequence>MKGIAAAGLGAGTVLSASSAATTDADGQNVYLLFGVDTEEDLESWLENQNGDAKSSSQDSSSEVIQYQDVDQLNVNQQENAVAISIDGGQADAIQRAYQTNANTQDGDAQSINAKKEDKEHTFKGVKDAYIIFAGDTDSREFSGWVVSDHTYKSEQTANAEIDQEQEVDQVNYNSQSTAVAIAEGGSYARSFQRSYQRNQNAQEAAALALNIADGHNHGHKKKHKHNHKKQHKHKHKKQHKHGHDHDQDANSSVEQWQDVDQLNVNEQGVAVAISVGEDSIAKAWQVSIQLNINEQVANAAAINFDPQSVEEAAASARMQGDFSDSNVKRMDNDGQQSNAQGSSATVSQFQNVSQQNINLQNAAVAVALNRSDSYATQSSHQANFNAQIAEATAANIDVGKWMGNGVLNGQDAKGDGSWAVSYDNGGSQSNQQTALADIEQAQYVEQLNVNEQYSAVAYAEDDGTAIAEQLNYQVNRNEQVAEAEAGNGNSGGSNDGGKNKQREQNSC</sequence>
<evidence type="ECO:0008006" key="4">
    <source>
        <dbReference type="Google" id="ProtNLM"/>
    </source>
</evidence>
<dbReference type="EMBL" id="BAABKX010000015">
    <property type="protein sequence ID" value="GAA5058848.1"/>
    <property type="molecule type" value="Genomic_DNA"/>
</dbReference>
<protein>
    <recommendedName>
        <fullName evidence="4">Curlin associated repeat-containing protein</fullName>
    </recommendedName>
</protein>
<evidence type="ECO:0000313" key="2">
    <source>
        <dbReference type="EMBL" id="GAA5058848.1"/>
    </source>
</evidence>
<feature type="compositionally biased region" description="Polar residues" evidence="1">
    <location>
        <begin position="334"/>
        <end position="343"/>
    </location>
</feature>
<feature type="compositionally biased region" description="Basic and acidic residues" evidence="1">
    <location>
        <begin position="498"/>
        <end position="508"/>
    </location>
</feature>
<evidence type="ECO:0000313" key="3">
    <source>
        <dbReference type="Proteomes" id="UP001501729"/>
    </source>
</evidence>
<organism evidence="2 3">
    <name type="scientific">Haladaptatus pallidirubidus</name>
    <dbReference type="NCBI Taxonomy" id="1008152"/>
    <lineage>
        <taxon>Archaea</taxon>
        <taxon>Methanobacteriati</taxon>
        <taxon>Methanobacteriota</taxon>
        <taxon>Stenosarchaea group</taxon>
        <taxon>Halobacteria</taxon>
        <taxon>Halobacteriales</taxon>
        <taxon>Haladaptataceae</taxon>
        <taxon>Haladaptatus</taxon>
    </lineage>
</organism>
<comment type="caution">
    <text evidence="2">The sequence shown here is derived from an EMBL/GenBank/DDBJ whole genome shotgun (WGS) entry which is preliminary data.</text>
</comment>
<dbReference type="Proteomes" id="UP001501729">
    <property type="component" value="Unassembled WGS sequence"/>
</dbReference>
<feature type="region of interest" description="Disordered" evidence="1">
    <location>
        <begin position="478"/>
        <end position="508"/>
    </location>
</feature>
<accession>A0AAV3UME8</accession>
<name>A0AAV3UME8_9EURY</name>
<proteinExistence type="predicted"/>
<evidence type="ECO:0000256" key="1">
    <source>
        <dbReference type="SAM" id="MobiDB-lite"/>
    </source>
</evidence>
<feature type="region of interest" description="Disordered" evidence="1">
    <location>
        <begin position="314"/>
        <end position="343"/>
    </location>
</feature>
<reference evidence="2 3" key="1">
    <citation type="journal article" date="2019" name="Int. J. Syst. Evol. Microbiol.">
        <title>The Global Catalogue of Microorganisms (GCM) 10K type strain sequencing project: providing services to taxonomists for standard genome sequencing and annotation.</title>
        <authorList>
            <consortium name="The Broad Institute Genomics Platform"/>
            <consortium name="The Broad Institute Genome Sequencing Center for Infectious Disease"/>
            <person name="Wu L."/>
            <person name="Ma J."/>
        </authorList>
    </citation>
    <scope>NUCLEOTIDE SEQUENCE [LARGE SCALE GENOMIC DNA]</scope>
    <source>
        <strain evidence="2 3">JCM 17504</strain>
    </source>
</reference>
<feature type="compositionally biased region" description="Basic residues" evidence="1">
    <location>
        <begin position="218"/>
        <end position="243"/>
    </location>
</feature>
<dbReference type="AlphaFoldDB" id="A0AAV3UME8"/>
<keyword evidence="3" id="KW-1185">Reference proteome</keyword>
<feature type="region of interest" description="Disordered" evidence="1">
    <location>
        <begin position="216"/>
        <end position="254"/>
    </location>
</feature>